<dbReference type="Pfam" id="PF02330">
    <property type="entry name" value="MAM33"/>
    <property type="match status" value="1"/>
</dbReference>
<sequence>MSLNILHRSIAKSTIANIAKATSCRQPLNRVGLIASTFHPVRTFFTTQYRDNQQRQAVNDILNSEYKIEKDLASTEQSPDMFRPYLEKSNFSIVETPGKNEAKLVKKTDSGETVHVFFDVAQVVNLPFDDLVTEENIAAAEDNNDETFDSLDDNFANVTVVVSHEGNGSAVSFDLLMNLQDRSFYIDSVTPFKSAADILHDTAESQFNNDLKYRGPPFSNLDEGLQESLELYLESRGVNEELSEFICTYSEFKENNEYISWLEDMKGFFKNK</sequence>
<keyword evidence="2" id="KW-1185">Reference proteome</keyword>
<dbReference type="Gene3D" id="3.10.280.10">
    <property type="entry name" value="Mitochondrial glycoprotein"/>
    <property type="match status" value="1"/>
</dbReference>
<dbReference type="InterPro" id="IPR003428">
    <property type="entry name" value="MAM33"/>
</dbReference>
<dbReference type="SUPFAM" id="SSF54529">
    <property type="entry name" value="Mitochondrial glycoprotein MAM33-like"/>
    <property type="match status" value="1"/>
</dbReference>
<comment type="caution">
    <text evidence="1">The sequence shown here is derived from an EMBL/GenBank/DDBJ whole genome shotgun (WGS) entry which is preliminary data.</text>
</comment>
<evidence type="ECO:0000313" key="2">
    <source>
        <dbReference type="Proteomes" id="UP001306508"/>
    </source>
</evidence>
<accession>A0AAN7WHA7</accession>
<dbReference type="Proteomes" id="UP001306508">
    <property type="component" value="Unassembled WGS sequence"/>
</dbReference>
<gene>
    <name evidence="1" type="ORF">RI543_002717</name>
</gene>
<reference evidence="2" key="1">
    <citation type="submission" date="2023-07" db="EMBL/GenBank/DDBJ databases">
        <title>A draft genome of Kazachstania heterogenica Y-27499.</title>
        <authorList>
            <person name="Donic C."/>
            <person name="Kralova J.S."/>
            <person name="Fidel L."/>
            <person name="Ben-Dor S."/>
            <person name="Jung S."/>
        </authorList>
    </citation>
    <scope>NUCLEOTIDE SEQUENCE [LARGE SCALE GENOMIC DNA]</scope>
    <source>
        <strain evidence="2">Y27499</strain>
    </source>
</reference>
<protein>
    <recommendedName>
        <fullName evidence="3">Mitochondrial acidic protein MAM33</fullName>
    </recommendedName>
</protein>
<dbReference type="GO" id="GO:0042256">
    <property type="term" value="P:cytosolic ribosome assembly"/>
    <property type="evidence" value="ECO:0007669"/>
    <property type="project" value="TreeGrafter"/>
</dbReference>
<name>A0AAN7WHA7_9SACH</name>
<dbReference type="EMBL" id="JAWIZZ010000045">
    <property type="protein sequence ID" value="KAK5780173.1"/>
    <property type="molecule type" value="Genomic_DNA"/>
</dbReference>
<evidence type="ECO:0008006" key="3">
    <source>
        <dbReference type="Google" id="ProtNLM"/>
    </source>
</evidence>
<dbReference type="PANTHER" id="PTHR10826">
    <property type="entry name" value="COMPLEMENT COMPONENT 1"/>
    <property type="match status" value="1"/>
</dbReference>
<evidence type="ECO:0000313" key="1">
    <source>
        <dbReference type="EMBL" id="KAK5780173.1"/>
    </source>
</evidence>
<organism evidence="1 2">
    <name type="scientific">Arxiozyma heterogenica</name>
    <dbReference type="NCBI Taxonomy" id="278026"/>
    <lineage>
        <taxon>Eukaryota</taxon>
        <taxon>Fungi</taxon>
        <taxon>Dikarya</taxon>
        <taxon>Ascomycota</taxon>
        <taxon>Saccharomycotina</taxon>
        <taxon>Saccharomycetes</taxon>
        <taxon>Saccharomycetales</taxon>
        <taxon>Saccharomycetaceae</taxon>
        <taxon>Arxiozyma</taxon>
    </lineage>
</organism>
<dbReference type="GO" id="GO:0005759">
    <property type="term" value="C:mitochondrial matrix"/>
    <property type="evidence" value="ECO:0007669"/>
    <property type="project" value="InterPro"/>
</dbReference>
<dbReference type="AlphaFoldDB" id="A0AAN7WHA7"/>
<dbReference type="PANTHER" id="PTHR10826:SF1">
    <property type="entry name" value="COMPLEMENT COMPONENT 1 Q SUBCOMPONENT-BINDING PROTEIN, MITOCHONDRIAL"/>
    <property type="match status" value="1"/>
</dbReference>
<dbReference type="InterPro" id="IPR036561">
    <property type="entry name" value="MAM33_sf"/>
</dbReference>
<proteinExistence type="predicted"/>